<feature type="compositionally biased region" description="Acidic residues" evidence="1">
    <location>
        <begin position="156"/>
        <end position="174"/>
    </location>
</feature>
<proteinExistence type="predicted"/>
<organism evidence="2 3">
    <name type="scientific">Rhipicephalus microplus</name>
    <name type="common">Cattle tick</name>
    <name type="synonym">Boophilus microplus</name>
    <dbReference type="NCBI Taxonomy" id="6941"/>
    <lineage>
        <taxon>Eukaryota</taxon>
        <taxon>Metazoa</taxon>
        <taxon>Ecdysozoa</taxon>
        <taxon>Arthropoda</taxon>
        <taxon>Chelicerata</taxon>
        <taxon>Arachnida</taxon>
        <taxon>Acari</taxon>
        <taxon>Parasitiformes</taxon>
        <taxon>Ixodida</taxon>
        <taxon>Ixodoidea</taxon>
        <taxon>Ixodidae</taxon>
        <taxon>Rhipicephalinae</taxon>
        <taxon>Rhipicephalus</taxon>
        <taxon>Boophilus</taxon>
    </lineage>
</organism>
<feature type="region of interest" description="Disordered" evidence="1">
    <location>
        <begin position="118"/>
        <end position="185"/>
    </location>
</feature>
<evidence type="ECO:0000313" key="2">
    <source>
        <dbReference type="EMBL" id="KAH8038306.1"/>
    </source>
</evidence>
<reference evidence="2" key="2">
    <citation type="submission" date="2021-09" db="EMBL/GenBank/DDBJ databases">
        <authorList>
            <person name="Jia N."/>
            <person name="Wang J."/>
            <person name="Shi W."/>
            <person name="Du L."/>
            <person name="Sun Y."/>
            <person name="Zhan W."/>
            <person name="Jiang J."/>
            <person name="Wang Q."/>
            <person name="Zhang B."/>
            <person name="Ji P."/>
            <person name="Sakyi L.B."/>
            <person name="Cui X."/>
            <person name="Yuan T."/>
            <person name="Jiang B."/>
            <person name="Yang W."/>
            <person name="Lam T.T.-Y."/>
            <person name="Chang Q."/>
            <person name="Ding S."/>
            <person name="Wang X."/>
            <person name="Zhu J."/>
            <person name="Ruan X."/>
            <person name="Zhao L."/>
            <person name="Wei J."/>
            <person name="Que T."/>
            <person name="Du C."/>
            <person name="Cheng J."/>
            <person name="Dai P."/>
            <person name="Han X."/>
            <person name="Huang E."/>
            <person name="Gao Y."/>
            <person name="Liu J."/>
            <person name="Shao H."/>
            <person name="Ye R."/>
            <person name="Li L."/>
            <person name="Wei W."/>
            <person name="Wang X."/>
            <person name="Wang C."/>
            <person name="Huo Q."/>
            <person name="Li W."/>
            <person name="Guo W."/>
            <person name="Chen H."/>
            <person name="Chen S."/>
            <person name="Zhou L."/>
            <person name="Zhou L."/>
            <person name="Ni X."/>
            <person name="Tian J."/>
            <person name="Zhou Y."/>
            <person name="Sheng Y."/>
            <person name="Liu T."/>
            <person name="Pan Y."/>
            <person name="Xia L."/>
            <person name="Li J."/>
            <person name="Zhao F."/>
            <person name="Cao W."/>
        </authorList>
    </citation>
    <scope>NUCLEOTIDE SEQUENCE</scope>
    <source>
        <strain evidence="2">Rmic-2018</strain>
        <tissue evidence="2">Larvae</tissue>
    </source>
</reference>
<keyword evidence="3" id="KW-1185">Reference proteome</keyword>
<accession>A0A9J6EVG5</accession>
<comment type="caution">
    <text evidence="2">The sequence shown here is derived from an EMBL/GenBank/DDBJ whole genome shotgun (WGS) entry which is preliminary data.</text>
</comment>
<dbReference type="Proteomes" id="UP000821866">
    <property type="component" value="Chromosome 1"/>
</dbReference>
<gene>
    <name evidence="2" type="ORF">HPB51_000738</name>
</gene>
<name>A0A9J6EVG5_RHIMP</name>
<dbReference type="VEuPathDB" id="VectorBase:LOC119185638"/>
<protein>
    <submittedName>
        <fullName evidence="2">Uncharacterized protein</fullName>
    </submittedName>
</protein>
<feature type="region of interest" description="Disordered" evidence="1">
    <location>
        <begin position="1"/>
        <end position="31"/>
    </location>
</feature>
<dbReference type="EMBL" id="JABSTU010000001">
    <property type="protein sequence ID" value="KAH8038306.1"/>
    <property type="molecule type" value="Genomic_DNA"/>
</dbReference>
<sequence>MGSLDNARISGTRGQQLRKRSVPPVPSSVPLTADEKQTLIGFHRRQFVGHHRKGRSLRRASTTASNSVARFGVLHLTSSDELGEVKNPASCATFMRPGVLNRLVSTNCLLGHKLLRGRGQGPGHLPGNEQIERENVSSAPTVPGVVDALDVVADVDQSDDSDWNDEEDEGEEKDEVVQDNFLSNR</sequence>
<evidence type="ECO:0000256" key="1">
    <source>
        <dbReference type="SAM" id="MobiDB-lite"/>
    </source>
</evidence>
<evidence type="ECO:0000313" key="3">
    <source>
        <dbReference type="Proteomes" id="UP000821866"/>
    </source>
</evidence>
<reference evidence="2" key="1">
    <citation type="journal article" date="2020" name="Cell">
        <title>Large-Scale Comparative Analyses of Tick Genomes Elucidate Their Genetic Diversity and Vector Capacities.</title>
        <authorList>
            <consortium name="Tick Genome and Microbiome Consortium (TIGMIC)"/>
            <person name="Jia N."/>
            <person name="Wang J."/>
            <person name="Shi W."/>
            <person name="Du L."/>
            <person name="Sun Y."/>
            <person name="Zhan W."/>
            <person name="Jiang J.F."/>
            <person name="Wang Q."/>
            <person name="Zhang B."/>
            <person name="Ji P."/>
            <person name="Bell-Sakyi L."/>
            <person name="Cui X.M."/>
            <person name="Yuan T.T."/>
            <person name="Jiang B.G."/>
            <person name="Yang W.F."/>
            <person name="Lam T.T."/>
            <person name="Chang Q.C."/>
            <person name="Ding S.J."/>
            <person name="Wang X.J."/>
            <person name="Zhu J.G."/>
            <person name="Ruan X.D."/>
            <person name="Zhao L."/>
            <person name="Wei J.T."/>
            <person name="Ye R.Z."/>
            <person name="Que T.C."/>
            <person name="Du C.H."/>
            <person name="Zhou Y.H."/>
            <person name="Cheng J.X."/>
            <person name="Dai P.F."/>
            <person name="Guo W.B."/>
            <person name="Han X.H."/>
            <person name="Huang E.J."/>
            <person name="Li L.F."/>
            <person name="Wei W."/>
            <person name="Gao Y.C."/>
            <person name="Liu J.Z."/>
            <person name="Shao H.Z."/>
            <person name="Wang X."/>
            <person name="Wang C.C."/>
            <person name="Yang T.C."/>
            <person name="Huo Q.B."/>
            <person name="Li W."/>
            <person name="Chen H.Y."/>
            <person name="Chen S.E."/>
            <person name="Zhou L.G."/>
            <person name="Ni X.B."/>
            <person name="Tian J.H."/>
            <person name="Sheng Y."/>
            <person name="Liu T."/>
            <person name="Pan Y.S."/>
            <person name="Xia L.Y."/>
            <person name="Li J."/>
            <person name="Zhao F."/>
            <person name="Cao W.C."/>
        </authorList>
    </citation>
    <scope>NUCLEOTIDE SEQUENCE</scope>
    <source>
        <strain evidence="2">Rmic-2018</strain>
    </source>
</reference>
<dbReference type="AlphaFoldDB" id="A0A9J6EVG5"/>
<feature type="compositionally biased region" description="Low complexity" evidence="1">
    <location>
        <begin position="142"/>
        <end position="155"/>
    </location>
</feature>